<dbReference type="PANTHER" id="PTHR43046:SF2">
    <property type="entry name" value="8-OXO-DGTP DIPHOSPHATASE-RELATED"/>
    <property type="match status" value="1"/>
</dbReference>
<dbReference type="CDD" id="cd18886">
    <property type="entry name" value="NUDIX_MutT_Nudt1"/>
    <property type="match status" value="1"/>
</dbReference>
<accession>A0A7X0H6E5</accession>
<organism evidence="4 5">
    <name type="scientific">Algisphaera agarilytica</name>
    <dbReference type="NCBI Taxonomy" id="1385975"/>
    <lineage>
        <taxon>Bacteria</taxon>
        <taxon>Pseudomonadati</taxon>
        <taxon>Planctomycetota</taxon>
        <taxon>Phycisphaerae</taxon>
        <taxon>Phycisphaerales</taxon>
        <taxon>Phycisphaeraceae</taxon>
        <taxon>Algisphaera</taxon>
    </lineage>
</organism>
<comment type="cofactor">
    <cofactor evidence="1">
        <name>Mg(2+)</name>
        <dbReference type="ChEBI" id="CHEBI:18420"/>
    </cofactor>
</comment>
<evidence type="ECO:0000256" key="2">
    <source>
        <dbReference type="ARBA" id="ARBA00022801"/>
    </source>
</evidence>
<dbReference type="PANTHER" id="PTHR43046">
    <property type="entry name" value="GDP-MANNOSE MANNOSYL HYDROLASE"/>
    <property type="match status" value="1"/>
</dbReference>
<dbReference type="AlphaFoldDB" id="A0A7X0H6E5"/>
<dbReference type="Pfam" id="PF00293">
    <property type="entry name" value="NUDIX"/>
    <property type="match status" value="1"/>
</dbReference>
<comment type="caution">
    <text evidence="4">The sequence shown here is derived from an EMBL/GenBank/DDBJ whole genome shotgun (WGS) entry which is preliminary data.</text>
</comment>
<feature type="domain" description="Nudix hydrolase" evidence="3">
    <location>
        <begin position="10"/>
        <end position="141"/>
    </location>
</feature>
<name>A0A7X0H6E5_9BACT</name>
<sequence length="168" mass="19311">MSAPTGPELPYKIAVLCYLFDEEGRVLLLHRRKPPNRDLYSPVGGKLEQGIGESPTTCAVREIEEEVGLTIAEDDLHLTGIVSEAGYEHQTHWLMFLYEVTRPVTVERKTFDEGTLEWFSADEIEALPLPETDRKVIWPQFWAHRGRFFAVHIDCQGPEIAWRLEQSF</sequence>
<evidence type="ECO:0000256" key="1">
    <source>
        <dbReference type="ARBA" id="ARBA00001946"/>
    </source>
</evidence>
<proteinExistence type="predicted"/>
<keyword evidence="2 4" id="KW-0378">Hydrolase</keyword>
<reference evidence="4 5" key="1">
    <citation type="submission" date="2020-08" db="EMBL/GenBank/DDBJ databases">
        <title>Genomic Encyclopedia of Type Strains, Phase IV (KMG-IV): sequencing the most valuable type-strain genomes for metagenomic binning, comparative biology and taxonomic classification.</title>
        <authorList>
            <person name="Goeker M."/>
        </authorList>
    </citation>
    <scope>NUCLEOTIDE SEQUENCE [LARGE SCALE GENOMIC DNA]</scope>
    <source>
        <strain evidence="4 5">DSM 103725</strain>
    </source>
</reference>
<dbReference type="Proteomes" id="UP000541810">
    <property type="component" value="Unassembled WGS sequence"/>
</dbReference>
<evidence type="ECO:0000259" key="3">
    <source>
        <dbReference type="PROSITE" id="PS51462"/>
    </source>
</evidence>
<dbReference type="EMBL" id="JACHGY010000001">
    <property type="protein sequence ID" value="MBB6429988.1"/>
    <property type="molecule type" value="Genomic_DNA"/>
</dbReference>
<dbReference type="GO" id="GO:0035539">
    <property type="term" value="F:8-oxo-7,8-dihydrodeoxyguanosine triphosphate pyrophosphatase activity"/>
    <property type="evidence" value="ECO:0007669"/>
    <property type="project" value="UniProtKB-EC"/>
</dbReference>
<dbReference type="PROSITE" id="PS51462">
    <property type="entry name" value="NUDIX"/>
    <property type="match status" value="1"/>
</dbReference>
<protein>
    <submittedName>
        <fullName evidence="4">8-oxo-dGTP diphosphatase</fullName>
        <ecNumber evidence="4">3.6.1.55</ecNumber>
    </submittedName>
</protein>
<keyword evidence="5" id="KW-1185">Reference proteome</keyword>
<dbReference type="EC" id="3.6.1.55" evidence="4"/>
<dbReference type="InterPro" id="IPR000086">
    <property type="entry name" value="NUDIX_hydrolase_dom"/>
</dbReference>
<evidence type="ECO:0000313" key="4">
    <source>
        <dbReference type="EMBL" id="MBB6429988.1"/>
    </source>
</evidence>
<dbReference type="Gene3D" id="3.90.79.10">
    <property type="entry name" value="Nucleoside Triphosphate Pyrophosphohydrolase"/>
    <property type="match status" value="1"/>
</dbReference>
<dbReference type="RefSeq" id="WP_184677535.1">
    <property type="nucleotide sequence ID" value="NZ_JACHGY010000001.1"/>
</dbReference>
<evidence type="ECO:0000313" key="5">
    <source>
        <dbReference type="Proteomes" id="UP000541810"/>
    </source>
</evidence>
<dbReference type="SUPFAM" id="SSF55811">
    <property type="entry name" value="Nudix"/>
    <property type="match status" value="1"/>
</dbReference>
<dbReference type="InterPro" id="IPR015797">
    <property type="entry name" value="NUDIX_hydrolase-like_dom_sf"/>
</dbReference>
<gene>
    <name evidence="4" type="ORF">HNQ40_001794</name>
</gene>